<dbReference type="GO" id="GO:0017057">
    <property type="term" value="F:6-phosphogluconolactonase activity"/>
    <property type="evidence" value="ECO:0007669"/>
    <property type="project" value="TreeGrafter"/>
</dbReference>
<dbReference type="PANTHER" id="PTHR30344">
    <property type="entry name" value="6-PHOSPHOGLUCONOLACTONASE-RELATED"/>
    <property type="match status" value="1"/>
</dbReference>
<feature type="signal peptide" evidence="3">
    <location>
        <begin position="1"/>
        <end position="30"/>
    </location>
</feature>
<dbReference type="Pfam" id="PF10282">
    <property type="entry name" value="Lactonase"/>
    <property type="match status" value="1"/>
</dbReference>
<dbReference type="GO" id="GO:0006006">
    <property type="term" value="P:glucose metabolic process"/>
    <property type="evidence" value="ECO:0007669"/>
    <property type="project" value="UniProtKB-KW"/>
</dbReference>
<protein>
    <submittedName>
        <fullName evidence="4">Lactonase family protein</fullName>
    </submittedName>
</protein>
<dbReference type="AlphaFoldDB" id="A0A437N7K5"/>
<organism evidence="4 5">
    <name type="scientific">Novosphingobium umbonatum</name>
    <dbReference type="NCBI Taxonomy" id="1908524"/>
    <lineage>
        <taxon>Bacteria</taxon>
        <taxon>Pseudomonadati</taxon>
        <taxon>Pseudomonadota</taxon>
        <taxon>Alphaproteobacteria</taxon>
        <taxon>Sphingomonadales</taxon>
        <taxon>Sphingomonadaceae</taxon>
        <taxon>Novosphingobium</taxon>
    </lineage>
</organism>
<keyword evidence="3" id="KW-0732">Signal</keyword>
<gene>
    <name evidence="4" type="ORF">EOE18_07755</name>
</gene>
<dbReference type="OrthoDB" id="9790815at2"/>
<evidence type="ECO:0000313" key="4">
    <source>
        <dbReference type="EMBL" id="RVU05861.1"/>
    </source>
</evidence>
<comment type="similarity">
    <text evidence="1">Belongs to the cycloisomerase 2 family.</text>
</comment>
<feature type="chain" id="PRO_5019295205" evidence="3">
    <location>
        <begin position="31"/>
        <end position="386"/>
    </location>
</feature>
<accession>A0A437N7K5</accession>
<sequence length="386" mass="40516">MYGRMEMIARRAFCVSGALVALGIAAPVLAKPASEVIYIGQHGTTIQAARFNPVDGSLNLVGSVADSRRSTWALAHPRLPIVYFNEDPPADQEPSGGVKAFGINAATGALTLLSDQRVGGAGTTHLWFDKASNTILAANYGAGSLVTLPVKRDGTVGAPTSTVKFTGSGPHKRQGSSHAHGVSVSPDGHWALVTDLGADRVWVVPFDRQTGKLGALDLASPHHAVLPAGSGPRHMAWSPSGQYLYVLTELTASLLTYRWDAAKGQLALVDSQSTDAAGYTGDKSASEIAISRDGRFLYTGNRGDNTLVVFALNGTTGAAKMVQRVSSGGVMPWHFTLHASGRWVLVANRGSDSVNVLARDPKTGLLSATPNKVSVTLPVQVFSRGR</sequence>
<proteinExistence type="inferred from homology"/>
<dbReference type="Gene3D" id="2.130.10.10">
    <property type="entry name" value="YVTN repeat-like/Quinoprotein amine dehydrogenase"/>
    <property type="match status" value="1"/>
</dbReference>
<dbReference type="Proteomes" id="UP000282837">
    <property type="component" value="Unassembled WGS sequence"/>
</dbReference>
<dbReference type="InterPro" id="IPR019405">
    <property type="entry name" value="Lactonase_7-beta_prop"/>
</dbReference>
<dbReference type="InterPro" id="IPR015943">
    <property type="entry name" value="WD40/YVTN_repeat-like_dom_sf"/>
</dbReference>
<name>A0A437N7K5_9SPHN</name>
<dbReference type="InterPro" id="IPR050282">
    <property type="entry name" value="Cycloisomerase_2"/>
</dbReference>
<dbReference type="PANTHER" id="PTHR30344:SF1">
    <property type="entry name" value="6-PHOSPHOGLUCONOLACTONASE"/>
    <property type="match status" value="1"/>
</dbReference>
<evidence type="ECO:0000256" key="3">
    <source>
        <dbReference type="SAM" id="SignalP"/>
    </source>
</evidence>
<evidence type="ECO:0000256" key="2">
    <source>
        <dbReference type="ARBA" id="ARBA00022526"/>
    </source>
</evidence>
<reference evidence="4 5" key="1">
    <citation type="submission" date="2019-01" db="EMBL/GenBank/DDBJ databases">
        <authorList>
            <person name="Chen W.-M."/>
        </authorList>
    </citation>
    <scope>NUCLEOTIDE SEQUENCE [LARGE SCALE GENOMIC DNA]</scope>
    <source>
        <strain evidence="4 5">FSY-9</strain>
    </source>
</reference>
<dbReference type="EMBL" id="SACO01000004">
    <property type="protein sequence ID" value="RVU05861.1"/>
    <property type="molecule type" value="Genomic_DNA"/>
</dbReference>
<evidence type="ECO:0000313" key="5">
    <source>
        <dbReference type="Proteomes" id="UP000282837"/>
    </source>
</evidence>
<dbReference type="InterPro" id="IPR011048">
    <property type="entry name" value="Haem_d1_sf"/>
</dbReference>
<keyword evidence="2" id="KW-0313">Glucose metabolism</keyword>
<keyword evidence="5" id="KW-1185">Reference proteome</keyword>
<dbReference type="SUPFAM" id="SSF51004">
    <property type="entry name" value="C-terminal (heme d1) domain of cytochrome cd1-nitrite reductase"/>
    <property type="match status" value="1"/>
</dbReference>
<evidence type="ECO:0000256" key="1">
    <source>
        <dbReference type="ARBA" id="ARBA00005564"/>
    </source>
</evidence>
<comment type="caution">
    <text evidence="4">The sequence shown here is derived from an EMBL/GenBank/DDBJ whole genome shotgun (WGS) entry which is preliminary data.</text>
</comment>
<keyword evidence="2" id="KW-0119">Carbohydrate metabolism</keyword>